<dbReference type="InterPro" id="IPR001128">
    <property type="entry name" value="Cyt_P450"/>
</dbReference>
<evidence type="ECO:0000256" key="6">
    <source>
        <dbReference type="ARBA" id="ARBA00022723"/>
    </source>
</evidence>
<dbReference type="GO" id="GO:0020037">
    <property type="term" value="F:heme binding"/>
    <property type="evidence" value="ECO:0007669"/>
    <property type="project" value="InterPro"/>
</dbReference>
<evidence type="ECO:0000313" key="16">
    <source>
        <dbReference type="Proteomes" id="UP001153620"/>
    </source>
</evidence>
<keyword evidence="6 13" id="KW-0479">Metal-binding</keyword>
<evidence type="ECO:0000256" key="7">
    <source>
        <dbReference type="ARBA" id="ARBA00022824"/>
    </source>
</evidence>
<keyword evidence="9 14" id="KW-0560">Oxidoreductase</keyword>
<dbReference type="Proteomes" id="UP001153620">
    <property type="component" value="Chromosome 2"/>
</dbReference>
<proteinExistence type="inferred from homology"/>
<evidence type="ECO:0000256" key="9">
    <source>
        <dbReference type="ARBA" id="ARBA00023002"/>
    </source>
</evidence>
<dbReference type="PANTHER" id="PTHR24292">
    <property type="entry name" value="CYTOCHROME P450"/>
    <property type="match status" value="1"/>
</dbReference>
<organism evidence="15 16">
    <name type="scientific">Chironomus riparius</name>
    <dbReference type="NCBI Taxonomy" id="315576"/>
    <lineage>
        <taxon>Eukaryota</taxon>
        <taxon>Metazoa</taxon>
        <taxon>Ecdysozoa</taxon>
        <taxon>Arthropoda</taxon>
        <taxon>Hexapoda</taxon>
        <taxon>Insecta</taxon>
        <taxon>Pterygota</taxon>
        <taxon>Neoptera</taxon>
        <taxon>Endopterygota</taxon>
        <taxon>Diptera</taxon>
        <taxon>Nematocera</taxon>
        <taxon>Chironomoidea</taxon>
        <taxon>Chironomidae</taxon>
        <taxon>Chironominae</taxon>
        <taxon>Chironomus</taxon>
    </lineage>
</organism>
<dbReference type="GO" id="GO:0005506">
    <property type="term" value="F:iron ion binding"/>
    <property type="evidence" value="ECO:0007669"/>
    <property type="project" value="InterPro"/>
</dbReference>
<dbReference type="Pfam" id="PF00067">
    <property type="entry name" value="p450"/>
    <property type="match status" value="1"/>
</dbReference>
<dbReference type="GO" id="GO:0005789">
    <property type="term" value="C:endoplasmic reticulum membrane"/>
    <property type="evidence" value="ECO:0007669"/>
    <property type="project" value="UniProtKB-SubCell"/>
</dbReference>
<keyword evidence="11 14" id="KW-0503">Monooxygenase</keyword>
<dbReference type="GO" id="GO:0016705">
    <property type="term" value="F:oxidoreductase activity, acting on paired donors, with incorporation or reduction of molecular oxygen"/>
    <property type="evidence" value="ECO:0007669"/>
    <property type="project" value="InterPro"/>
</dbReference>
<keyword evidence="10 13" id="KW-0408">Iron</keyword>
<evidence type="ECO:0000256" key="1">
    <source>
        <dbReference type="ARBA" id="ARBA00001971"/>
    </source>
</evidence>
<dbReference type="CDD" id="cd11056">
    <property type="entry name" value="CYP6-like"/>
    <property type="match status" value="1"/>
</dbReference>
<dbReference type="FunFam" id="1.10.630.10:FF:000042">
    <property type="entry name" value="Cytochrome P450"/>
    <property type="match status" value="1"/>
</dbReference>
<dbReference type="SUPFAM" id="SSF48264">
    <property type="entry name" value="Cytochrome P450"/>
    <property type="match status" value="1"/>
</dbReference>
<dbReference type="InterPro" id="IPR017972">
    <property type="entry name" value="Cyt_P450_CS"/>
</dbReference>
<dbReference type="InterPro" id="IPR002401">
    <property type="entry name" value="Cyt_P450_E_grp-I"/>
</dbReference>
<comment type="similarity">
    <text evidence="4 14">Belongs to the cytochrome P450 family.</text>
</comment>
<feature type="binding site" description="axial binding residue" evidence="13">
    <location>
        <position position="469"/>
    </location>
    <ligand>
        <name>heme</name>
        <dbReference type="ChEBI" id="CHEBI:30413"/>
    </ligand>
    <ligandPart>
        <name>Fe</name>
        <dbReference type="ChEBI" id="CHEBI:18248"/>
    </ligandPart>
</feature>
<evidence type="ECO:0000256" key="8">
    <source>
        <dbReference type="ARBA" id="ARBA00022848"/>
    </source>
</evidence>
<name>A0A9N9RRS0_9DIPT</name>
<keyword evidence="5 13" id="KW-0349">Heme</keyword>
<evidence type="ECO:0000256" key="13">
    <source>
        <dbReference type="PIRSR" id="PIRSR602401-1"/>
    </source>
</evidence>
<dbReference type="PROSITE" id="PS00086">
    <property type="entry name" value="CYTOCHROME_P450"/>
    <property type="match status" value="1"/>
</dbReference>
<reference evidence="15" key="2">
    <citation type="submission" date="2022-10" db="EMBL/GenBank/DDBJ databases">
        <authorList>
            <consortium name="ENA_rothamsted_submissions"/>
            <consortium name="culmorum"/>
            <person name="King R."/>
        </authorList>
    </citation>
    <scope>NUCLEOTIDE SEQUENCE</scope>
</reference>
<dbReference type="InterPro" id="IPR036396">
    <property type="entry name" value="Cyt_P450_sf"/>
</dbReference>
<dbReference type="OrthoDB" id="2789670at2759"/>
<dbReference type="PRINTS" id="PR00385">
    <property type="entry name" value="P450"/>
</dbReference>
<dbReference type="GO" id="GO:0004497">
    <property type="term" value="F:monooxygenase activity"/>
    <property type="evidence" value="ECO:0007669"/>
    <property type="project" value="UniProtKB-KW"/>
</dbReference>
<keyword evidence="8" id="KW-0492">Microsome</keyword>
<dbReference type="PANTHER" id="PTHR24292:SF100">
    <property type="entry name" value="CYTOCHROME P450 6A16, ISOFORM B-RELATED"/>
    <property type="match status" value="1"/>
</dbReference>
<comment type="subcellular location">
    <subcellularLocation>
        <location evidence="3">Endoplasmic reticulum membrane</location>
        <topology evidence="3">Peripheral membrane protein</topology>
    </subcellularLocation>
    <subcellularLocation>
        <location evidence="2">Microsome membrane</location>
        <topology evidence="2">Peripheral membrane protein</topology>
    </subcellularLocation>
</comment>
<evidence type="ECO:0000256" key="4">
    <source>
        <dbReference type="ARBA" id="ARBA00010617"/>
    </source>
</evidence>
<evidence type="ECO:0000256" key="12">
    <source>
        <dbReference type="ARBA" id="ARBA00023136"/>
    </source>
</evidence>
<gene>
    <name evidence="15" type="ORF">CHIRRI_LOCUS4916</name>
</gene>
<evidence type="ECO:0000256" key="10">
    <source>
        <dbReference type="ARBA" id="ARBA00023004"/>
    </source>
</evidence>
<dbReference type="InterPro" id="IPR050476">
    <property type="entry name" value="Insect_CytP450_Detox"/>
</dbReference>
<evidence type="ECO:0000256" key="11">
    <source>
        <dbReference type="ARBA" id="ARBA00023033"/>
    </source>
</evidence>
<dbReference type="EMBL" id="OU895878">
    <property type="protein sequence ID" value="CAG9802000.1"/>
    <property type="molecule type" value="Genomic_DNA"/>
</dbReference>
<keyword evidence="7" id="KW-0256">Endoplasmic reticulum</keyword>
<evidence type="ECO:0000256" key="14">
    <source>
        <dbReference type="RuleBase" id="RU000461"/>
    </source>
</evidence>
<dbReference type="PRINTS" id="PR00463">
    <property type="entry name" value="EP450I"/>
</dbReference>
<keyword evidence="12" id="KW-0472">Membrane</keyword>
<evidence type="ECO:0000256" key="2">
    <source>
        <dbReference type="ARBA" id="ARBA00004174"/>
    </source>
</evidence>
<protein>
    <recommendedName>
        <fullName evidence="17">Cytochrome P450</fullName>
    </recommendedName>
</protein>
<evidence type="ECO:0000313" key="15">
    <source>
        <dbReference type="EMBL" id="CAG9802000.1"/>
    </source>
</evidence>
<dbReference type="AlphaFoldDB" id="A0A9N9RRS0"/>
<dbReference type="Gene3D" id="1.10.630.10">
    <property type="entry name" value="Cytochrome P450"/>
    <property type="match status" value="1"/>
</dbReference>
<evidence type="ECO:0008006" key="17">
    <source>
        <dbReference type="Google" id="ProtNLM"/>
    </source>
</evidence>
<comment type="cofactor">
    <cofactor evidence="1 13">
        <name>heme</name>
        <dbReference type="ChEBI" id="CHEBI:30413"/>
    </cofactor>
</comment>
<evidence type="ECO:0000256" key="5">
    <source>
        <dbReference type="ARBA" id="ARBA00022617"/>
    </source>
</evidence>
<evidence type="ECO:0000256" key="3">
    <source>
        <dbReference type="ARBA" id="ARBA00004406"/>
    </source>
</evidence>
<keyword evidence="16" id="KW-1185">Reference proteome</keyword>
<reference evidence="15" key="1">
    <citation type="submission" date="2022-01" db="EMBL/GenBank/DDBJ databases">
        <authorList>
            <person name="King R."/>
        </authorList>
    </citation>
    <scope>NUCLEOTIDE SEQUENCE</scope>
</reference>
<accession>A0A9N9RRS0</accession>
<sequence length="527" mass="61397">MEVLLLTCLVILIVYLLNHYYFTYWKRHGFCQMDSPMWLLGNISDLFFFRKSFSNCFIDLYEKYKHHKYIGCYFTYKPILFVNDPEVVQDILVSNFSSFTDRPRFVDEVRDPISTHLFNIGGQKWRELRFKLSPTFTSGKLKGMFPIMRGCGKTLRDFMLKNNSNGKNVFNFIDLFAKYTTHNIVTVIFSIDSDTFDDPDNVFRKISANFSEPSKRQHIMDIFSFLVPNILHAISIFNFRSVTANVNDFVMNFVAKIVKHREDTKFQGNDFLQLLIQLKNQGYILTKKNEEVEQNGDKTRSENINIMKKLTMDEIAAQVHVFFVGGFETSTATMSFCLFELCRRPDIQKKIQEELDNVFGASTNFDDVTYEMFNNLKYLECCINETLRLYPPLSILFRTCTKDYKMPDTDLIIEKGTSVYIPAIAIQRDAEIFENPLEFTPERFMDSPTGNGKANGGFYLPFGDGPRHCIGERMGKMQAKIGLASVLWKFSVEYNNKEDFGDMPELQKTQFFLRSAKPFNFKITPRI</sequence>